<dbReference type="InterPro" id="IPR027417">
    <property type="entry name" value="P-loop_NTPase"/>
</dbReference>
<evidence type="ECO:0000259" key="2">
    <source>
        <dbReference type="Pfam" id="PF05970"/>
    </source>
</evidence>
<dbReference type="GO" id="GO:0043139">
    <property type="term" value="F:5'-3' DNA helicase activity"/>
    <property type="evidence" value="ECO:0007669"/>
    <property type="project" value="UniProtKB-EC"/>
</dbReference>
<dbReference type="EC" id="5.6.2.3" evidence="1"/>
<dbReference type="GO" id="GO:0006281">
    <property type="term" value="P:DNA repair"/>
    <property type="evidence" value="ECO:0007669"/>
    <property type="project" value="UniProtKB-KW"/>
</dbReference>
<keyword evidence="1" id="KW-0234">DNA repair</keyword>
<dbReference type="AlphaFoldDB" id="A0A225UWN4"/>
<dbReference type="GO" id="GO:0000723">
    <property type="term" value="P:telomere maintenance"/>
    <property type="evidence" value="ECO:0007669"/>
    <property type="project" value="InterPro"/>
</dbReference>
<accession>A0A225UWN4</accession>
<dbReference type="PANTHER" id="PTHR10492">
    <property type="match status" value="1"/>
</dbReference>
<keyword evidence="4" id="KW-1185">Reference proteome</keyword>
<comment type="similarity">
    <text evidence="1">Belongs to the helicase family.</text>
</comment>
<comment type="caution">
    <text evidence="3">The sequence shown here is derived from an EMBL/GenBank/DDBJ whole genome shotgun (WGS) entry which is preliminary data.</text>
</comment>
<sequence>MHGPSRVQNPHSLCMKNGRCSKKFPKPFSEEIPMSEDKYAVYRRPRRPRGFFYHKGKVWNNATVNQWVVPYNPFLSQKYSCQVCATNKAIKCIYKTLHISGRDLQSHLYASLTSFDSLCGKPSNSPGGYEYGGISWCGFNNTALQHHSQRKQIKTDRGFSYELDVLMQPRNRKPYKKYVASIGRTVHVSPQDPDTSTFDFYFVIVVLLSRSKISGESVVLCLINCASPLQLCWSIRYLPVLISFGESKCPTILSEKDAAENIHREVEVRVPMAEYKTLKYVAHYLISTGKTLDAHGLPDLNTYSDVSAEVGVPATKSIVQQELNAYSQIGLEHVTELDDQFNPNQRDIFDQVVRALASGGRRKVFLGGTRKSFLLEQIFAQVRSQRKIAIAVASSGIAATWLTGGHTAHSTVCISLKLTEHSTCSLSWQSQKVELIRNASLIISDEAPMMNCSCFKAVDRTFRYMMKNESEPFGGKVIVLVEPTDDFYL</sequence>
<feature type="domain" description="DNA helicase Pif1-like DEAD-box helicase" evidence="2">
    <location>
        <begin position="341"/>
        <end position="480"/>
    </location>
</feature>
<dbReference type="Gene3D" id="3.40.50.300">
    <property type="entry name" value="P-loop containing nucleotide triphosphate hydrolases"/>
    <property type="match status" value="1"/>
</dbReference>
<proteinExistence type="inferred from homology"/>
<keyword evidence="1" id="KW-0227">DNA damage</keyword>
<keyword evidence="1" id="KW-0233">DNA recombination</keyword>
<reference evidence="4" key="1">
    <citation type="submission" date="2017-03" db="EMBL/GenBank/DDBJ databases">
        <title>Phytopthora megakarya and P. palmivora, two closely related causual agents of cacao black pod achieved similar genome size and gene model numbers by different mechanisms.</title>
        <authorList>
            <person name="Ali S."/>
            <person name="Shao J."/>
            <person name="Larry D.J."/>
            <person name="Kronmiller B."/>
            <person name="Shen D."/>
            <person name="Strem M.D."/>
            <person name="Melnick R.L."/>
            <person name="Guiltinan M.J."/>
            <person name="Tyler B.M."/>
            <person name="Meinhardt L.W."/>
            <person name="Bailey B.A."/>
        </authorList>
    </citation>
    <scope>NUCLEOTIDE SEQUENCE [LARGE SCALE GENOMIC DNA]</scope>
    <source>
        <strain evidence="4">zdho120</strain>
    </source>
</reference>
<dbReference type="PANTHER" id="PTHR10492:SF57">
    <property type="entry name" value="ATP-DEPENDENT DNA HELICASE"/>
    <property type="match status" value="1"/>
</dbReference>
<organism evidence="3 4">
    <name type="scientific">Phytophthora megakarya</name>
    <dbReference type="NCBI Taxonomy" id="4795"/>
    <lineage>
        <taxon>Eukaryota</taxon>
        <taxon>Sar</taxon>
        <taxon>Stramenopiles</taxon>
        <taxon>Oomycota</taxon>
        <taxon>Peronosporomycetes</taxon>
        <taxon>Peronosporales</taxon>
        <taxon>Peronosporaceae</taxon>
        <taxon>Phytophthora</taxon>
    </lineage>
</organism>
<keyword evidence="1" id="KW-0547">Nucleotide-binding</keyword>
<comment type="catalytic activity">
    <reaction evidence="1">
        <text>ATP + H2O = ADP + phosphate + H(+)</text>
        <dbReference type="Rhea" id="RHEA:13065"/>
        <dbReference type="ChEBI" id="CHEBI:15377"/>
        <dbReference type="ChEBI" id="CHEBI:15378"/>
        <dbReference type="ChEBI" id="CHEBI:30616"/>
        <dbReference type="ChEBI" id="CHEBI:43474"/>
        <dbReference type="ChEBI" id="CHEBI:456216"/>
        <dbReference type="EC" id="5.6.2.3"/>
    </reaction>
</comment>
<keyword evidence="1" id="KW-0067">ATP-binding</keyword>
<keyword evidence="1 3" id="KW-0347">Helicase</keyword>
<dbReference type="Pfam" id="PF05970">
    <property type="entry name" value="PIF1"/>
    <property type="match status" value="1"/>
</dbReference>
<protein>
    <recommendedName>
        <fullName evidence="1">ATP-dependent DNA helicase</fullName>
        <ecNumber evidence="1">5.6.2.3</ecNumber>
    </recommendedName>
</protein>
<evidence type="ECO:0000313" key="4">
    <source>
        <dbReference type="Proteomes" id="UP000198211"/>
    </source>
</evidence>
<gene>
    <name evidence="3" type="ORF">PHMEG_00032089</name>
</gene>
<evidence type="ECO:0000256" key="1">
    <source>
        <dbReference type="RuleBase" id="RU363044"/>
    </source>
</evidence>
<dbReference type="GO" id="GO:0006310">
    <property type="term" value="P:DNA recombination"/>
    <property type="evidence" value="ECO:0007669"/>
    <property type="project" value="UniProtKB-KW"/>
</dbReference>
<dbReference type="Proteomes" id="UP000198211">
    <property type="component" value="Unassembled WGS sequence"/>
</dbReference>
<comment type="cofactor">
    <cofactor evidence="1">
        <name>Mg(2+)</name>
        <dbReference type="ChEBI" id="CHEBI:18420"/>
    </cofactor>
</comment>
<dbReference type="InterPro" id="IPR010285">
    <property type="entry name" value="DNA_helicase_pif1-like_DEAD"/>
</dbReference>
<dbReference type="EMBL" id="NBNE01010511">
    <property type="protein sequence ID" value="OWY97392.1"/>
    <property type="molecule type" value="Genomic_DNA"/>
</dbReference>
<dbReference type="GO" id="GO:0005524">
    <property type="term" value="F:ATP binding"/>
    <property type="evidence" value="ECO:0007669"/>
    <property type="project" value="UniProtKB-KW"/>
</dbReference>
<name>A0A225UWN4_9STRA</name>
<keyword evidence="1" id="KW-0378">Hydrolase</keyword>
<evidence type="ECO:0000313" key="3">
    <source>
        <dbReference type="EMBL" id="OWY97392.1"/>
    </source>
</evidence>
<dbReference type="GO" id="GO:0016887">
    <property type="term" value="F:ATP hydrolysis activity"/>
    <property type="evidence" value="ECO:0007669"/>
    <property type="project" value="RHEA"/>
</dbReference>